<feature type="compositionally biased region" description="Acidic residues" evidence="1">
    <location>
        <begin position="1"/>
        <end position="11"/>
    </location>
</feature>
<feature type="region of interest" description="Disordered" evidence="1">
    <location>
        <begin position="1"/>
        <end position="30"/>
    </location>
</feature>
<proteinExistence type="predicted"/>
<sequence>MTGLEPEEAQQDSEAVEHSDDDETHFYVTGSNPVSDMVKLLENFNRLQSIYEEQSLQLQTIEQEKLETEFSLTEATDALAKKDATILSLSDQLELEHEETKNLNARAGKVAFENTVLTTKLQQLITAHVGLNKKKQDMEHQVRVLHQKIALIESEEEKVQADDAQVAVEKFRRASFQEGIGGSNGESAVTHSQSRKNLEEAEVRYFLKSEAIVEKMRKVKSDLDQQRRKDMEYLLVAERENRINTCSQWEACIRCFCSREWFDSRNTSLGRF</sequence>
<reference evidence="2" key="1">
    <citation type="submission" date="2021-01" db="EMBL/GenBank/DDBJ databases">
        <authorList>
            <person name="Corre E."/>
            <person name="Pelletier E."/>
            <person name="Niang G."/>
            <person name="Scheremetjew M."/>
            <person name="Finn R."/>
            <person name="Kale V."/>
            <person name="Holt S."/>
            <person name="Cochrane G."/>
            <person name="Meng A."/>
            <person name="Brown T."/>
            <person name="Cohen L."/>
        </authorList>
    </citation>
    <scope>NUCLEOTIDE SEQUENCE</scope>
    <source>
        <strain evidence="2">CCMP1381</strain>
    </source>
</reference>
<evidence type="ECO:0000256" key="1">
    <source>
        <dbReference type="SAM" id="MobiDB-lite"/>
    </source>
</evidence>
<evidence type="ECO:0000313" key="2">
    <source>
        <dbReference type="EMBL" id="CAD9400776.1"/>
    </source>
</evidence>
<name>A0A7S2FKK2_9STRA</name>
<dbReference type="EMBL" id="HBGS01016282">
    <property type="protein sequence ID" value="CAD9400776.1"/>
    <property type="molecule type" value="Transcribed_RNA"/>
</dbReference>
<protein>
    <submittedName>
        <fullName evidence="2">Uncharacterized protein</fullName>
    </submittedName>
</protein>
<organism evidence="2">
    <name type="scientific">Octactis speculum</name>
    <dbReference type="NCBI Taxonomy" id="3111310"/>
    <lineage>
        <taxon>Eukaryota</taxon>
        <taxon>Sar</taxon>
        <taxon>Stramenopiles</taxon>
        <taxon>Ochrophyta</taxon>
        <taxon>Dictyochophyceae</taxon>
        <taxon>Dictyochales</taxon>
        <taxon>Dictyochaceae</taxon>
        <taxon>Octactis</taxon>
    </lineage>
</organism>
<gene>
    <name evidence="2" type="ORF">DSPE1174_LOCUS8548</name>
</gene>
<accession>A0A7S2FKK2</accession>
<dbReference type="AlphaFoldDB" id="A0A7S2FKK2"/>